<dbReference type="InterPro" id="IPR045860">
    <property type="entry name" value="Snake_toxin-like_sf"/>
</dbReference>
<organism evidence="2 5">
    <name type="scientific">Parascaris univalens</name>
    <name type="common">Nematode worm</name>
    <dbReference type="NCBI Taxonomy" id="6257"/>
    <lineage>
        <taxon>Eukaryota</taxon>
        <taxon>Metazoa</taxon>
        <taxon>Ecdysozoa</taxon>
        <taxon>Nematoda</taxon>
        <taxon>Chromadorea</taxon>
        <taxon>Rhabditida</taxon>
        <taxon>Spirurina</taxon>
        <taxon>Ascaridomorpha</taxon>
        <taxon>Ascaridoidea</taxon>
        <taxon>Ascarididae</taxon>
        <taxon>Parascaris</taxon>
    </lineage>
</organism>
<accession>A0A915AAJ5</accession>
<keyword evidence="2" id="KW-1185">Reference proteome</keyword>
<dbReference type="WBParaSite" id="PgR004_g020_t05">
    <property type="protein sequence ID" value="PgR004_g020_t05"/>
    <property type="gene ID" value="PgR004_g020"/>
</dbReference>
<name>A0A915AAJ5_PARUN</name>
<keyword evidence="1" id="KW-0472">Membrane</keyword>
<dbReference type="AlphaFoldDB" id="A0A915AAJ5"/>
<evidence type="ECO:0000313" key="5">
    <source>
        <dbReference type="WBParaSite" id="PgR004_g020_t05"/>
    </source>
</evidence>
<sequence length="148" mass="16962">EQLSSVEDTAQMFRSRVEKVSHLKTTVILLLLSQIEYVPIKALKCMSGFEEGSLFRSEPRFYTRNCENGFDFCYKEYREEGAYYTIQRGCAMSGWCANRTGCRYNPVEMSEFCCCMVNRCNNDGHLQATSITTAVAIIFAVMLPIFLH</sequence>
<dbReference type="WBParaSite" id="PgR004_g020_t03">
    <property type="protein sequence ID" value="PgR004_g020_t03"/>
    <property type="gene ID" value="PgR004_g020"/>
</dbReference>
<evidence type="ECO:0000313" key="3">
    <source>
        <dbReference type="WBParaSite" id="PgR004_g020_t02"/>
    </source>
</evidence>
<dbReference type="SUPFAM" id="SSF57302">
    <property type="entry name" value="Snake toxin-like"/>
    <property type="match status" value="1"/>
</dbReference>
<dbReference type="WBParaSite" id="PgR004_g020_t02">
    <property type="protein sequence ID" value="PgR004_g020_t02"/>
    <property type="gene ID" value="PgR004_g020"/>
</dbReference>
<protein>
    <submittedName>
        <fullName evidence="3 4">Uncharacterized protein</fullName>
    </submittedName>
</protein>
<feature type="transmembrane region" description="Helical" evidence="1">
    <location>
        <begin position="126"/>
        <end position="147"/>
    </location>
</feature>
<dbReference type="Proteomes" id="UP000887569">
    <property type="component" value="Unplaced"/>
</dbReference>
<reference evidence="3 4" key="1">
    <citation type="submission" date="2022-11" db="UniProtKB">
        <authorList>
            <consortium name="WormBaseParasite"/>
        </authorList>
    </citation>
    <scope>IDENTIFICATION</scope>
</reference>
<proteinExistence type="predicted"/>
<evidence type="ECO:0000313" key="4">
    <source>
        <dbReference type="WBParaSite" id="PgR004_g020_t03"/>
    </source>
</evidence>
<keyword evidence="1" id="KW-0812">Transmembrane</keyword>
<evidence type="ECO:0000256" key="1">
    <source>
        <dbReference type="SAM" id="Phobius"/>
    </source>
</evidence>
<keyword evidence="1" id="KW-1133">Transmembrane helix</keyword>
<evidence type="ECO:0000313" key="2">
    <source>
        <dbReference type="Proteomes" id="UP000887569"/>
    </source>
</evidence>